<reference evidence="2" key="2">
    <citation type="submission" date="2024-04" db="EMBL/GenBank/DDBJ databases">
        <authorList>
            <person name="Chen Y."/>
            <person name="Shah S."/>
            <person name="Dougan E. K."/>
            <person name="Thang M."/>
            <person name="Chan C."/>
        </authorList>
    </citation>
    <scope>NUCLEOTIDE SEQUENCE [LARGE SCALE GENOMIC DNA]</scope>
</reference>
<name>A0A9P1GNW0_9DINO</name>
<evidence type="ECO:0000313" key="2">
    <source>
        <dbReference type="EMBL" id="CAL1171678.1"/>
    </source>
</evidence>
<keyword evidence="4" id="KW-1185">Reference proteome</keyword>
<sequence>MIDDFSISGINETCITHCKVDLHMIDTFCAVLKRYFDVLGGGGGSCELVGKTYDLKSAYRQVPIKESHLKYAFFSVYNHELGEPQVYQLLTLPFGATHSVYSFLRLSRMLYSVATRCLFLLTTNFYDDYILASRPALAESSSSSMELVFMLTGWQFAREGKKSTAFSRTCKALGVEFDFHRSEARLASVCNTTARVEELLGLIDAALTSKALTRQESLVLRGKLGFADSYLHGRLGSYVLKLLVEHAYAPGVQLGAQLGMALQFMSRRLRENAPLIVSAGHAANWYLYTDASY</sequence>
<comment type="caution">
    <text evidence="1">The sequence shown here is derived from an EMBL/GenBank/DDBJ whole genome shotgun (WGS) entry which is preliminary data.</text>
</comment>
<reference evidence="1" key="1">
    <citation type="submission" date="2022-10" db="EMBL/GenBank/DDBJ databases">
        <authorList>
            <person name="Chen Y."/>
            <person name="Dougan E. K."/>
            <person name="Chan C."/>
            <person name="Rhodes N."/>
            <person name="Thang M."/>
        </authorList>
    </citation>
    <scope>NUCLEOTIDE SEQUENCE</scope>
</reference>
<dbReference type="InterPro" id="IPR043128">
    <property type="entry name" value="Rev_trsase/Diguanyl_cyclase"/>
</dbReference>
<accession>A0A9P1GNW0</accession>
<proteinExistence type="predicted"/>
<dbReference type="EMBL" id="CAMXCT010006688">
    <property type="protein sequence ID" value="CAI4018303.1"/>
    <property type="molecule type" value="Genomic_DNA"/>
</dbReference>
<dbReference type="PANTHER" id="PTHR33050">
    <property type="entry name" value="REVERSE TRANSCRIPTASE DOMAIN-CONTAINING PROTEIN"/>
    <property type="match status" value="1"/>
</dbReference>
<evidence type="ECO:0000313" key="3">
    <source>
        <dbReference type="EMBL" id="CAL4805615.1"/>
    </source>
</evidence>
<dbReference type="Proteomes" id="UP001152797">
    <property type="component" value="Unassembled WGS sequence"/>
</dbReference>
<evidence type="ECO:0000313" key="4">
    <source>
        <dbReference type="Proteomes" id="UP001152797"/>
    </source>
</evidence>
<dbReference type="PANTHER" id="PTHR33050:SF7">
    <property type="entry name" value="RIBONUCLEASE H"/>
    <property type="match status" value="1"/>
</dbReference>
<dbReference type="InterPro" id="IPR052055">
    <property type="entry name" value="Hepadnavirus_pol/RT"/>
</dbReference>
<dbReference type="Gene3D" id="3.30.70.270">
    <property type="match status" value="1"/>
</dbReference>
<dbReference type="Gene3D" id="3.10.10.10">
    <property type="entry name" value="HIV Type 1 Reverse Transcriptase, subunit A, domain 1"/>
    <property type="match status" value="1"/>
</dbReference>
<dbReference type="EMBL" id="CAMXCT020006688">
    <property type="protein sequence ID" value="CAL1171678.1"/>
    <property type="molecule type" value="Genomic_DNA"/>
</dbReference>
<keyword evidence="3" id="KW-0548">Nucleotidyltransferase</keyword>
<gene>
    <name evidence="1" type="ORF">C1SCF055_LOCUS42880</name>
</gene>
<organism evidence="1">
    <name type="scientific">Cladocopium goreaui</name>
    <dbReference type="NCBI Taxonomy" id="2562237"/>
    <lineage>
        <taxon>Eukaryota</taxon>
        <taxon>Sar</taxon>
        <taxon>Alveolata</taxon>
        <taxon>Dinophyceae</taxon>
        <taxon>Suessiales</taxon>
        <taxon>Symbiodiniaceae</taxon>
        <taxon>Cladocopium</taxon>
    </lineage>
</organism>
<keyword evidence="3" id="KW-0808">Transferase</keyword>
<evidence type="ECO:0000313" key="1">
    <source>
        <dbReference type="EMBL" id="CAI4018303.1"/>
    </source>
</evidence>
<dbReference type="AlphaFoldDB" id="A0A9P1GNW0"/>
<dbReference type="EMBL" id="CAMXCT030006688">
    <property type="protein sequence ID" value="CAL4805615.1"/>
    <property type="molecule type" value="Genomic_DNA"/>
</dbReference>
<dbReference type="GO" id="GO:0003964">
    <property type="term" value="F:RNA-directed DNA polymerase activity"/>
    <property type="evidence" value="ECO:0007669"/>
    <property type="project" value="UniProtKB-KW"/>
</dbReference>
<dbReference type="InterPro" id="IPR043502">
    <property type="entry name" value="DNA/RNA_pol_sf"/>
</dbReference>
<dbReference type="SUPFAM" id="SSF56672">
    <property type="entry name" value="DNA/RNA polymerases"/>
    <property type="match status" value="1"/>
</dbReference>
<protein>
    <submittedName>
        <fullName evidence="3">Reverse transcriptase domain-containing protein</fullName>
    </submittedName>
</protein>
<keyword evidence="3" id="KW-0695">RNA-directed DNA polymerase</keyword>
<dbReference type="OrthoDB" id="442989at2759"/>